<evidence type="ECO:0000256" key="4">
    <source>
        <dbReference type="ARBA" id="ARBA00022452"/>
    </source>
</evidence>
<dbReference type="Gene3D" id="3.10.560.10">
    <property type="entry name" value="Outer membrane lipoprotein wza domain like"/>
    <property type="match status" value="5"/>
</dbReference>
<gene>
    <name evidence="20" type="ORF">D4741_08205</name>
</gene>
<keyword evidence="8" id="KW-0625">Polysaccharide transport</keyword>
<evidence type="ECO:0000313" key="21">
    <source>
        <dbReference type="Proteomes" id="UP000265938"/>
    </source>
</evidence>
<evidence type="ECO:0000256" key="11">
    <source>
        <dbReference type="ARBA" id="ARBA00023136"/>
    </source>
</evidence>
<comment type="caution">
    <text evidence="20">The sequence shown here is derived from an EMBL/GenBank/DDBJ whole genome shotgun (WGS) entry which is preliminary data.</text>
</comment>
<keyword evidence="13" id="KW-0998">Cell outer membrane</keyword>
<evidence type="ECO:0000313" key="20">
    <source>
        <dbReference type="EMBL" id="RJF38032.1"/>
    </source>
</evidence>
<keyword evidence="14" id="KW-0449">Lipoprotein</keyword>
<evidence type="ECO:0000256" key="12">
    <source>
        <dbReference type="ARBA" id="ARBA00023139"/>
    </source>
</evidence>
<evidence type="ECO:0000256" key="10">
    <source>
        <dbReference type="ARBA" id="ARBA00023114"/>
    </source>
</evidence>
<feature type="domain" description="Soluble ligand binding" evidence="18">
    <location>
        <begin position="288"/>
        <end position="337"/>
    </location>
</feature>
<dbReference type="PANTHER" id="PTHR33619:SF3">
    <property type="entry name" value="POLYSACCHARIDE EXPORT PROTEIN GFCE-RELATED"/>
    <property type="match status" value="1"/>
</dbReference>
<keyword evidence="9" id="KW-0406">Ion transport</keyword>
<organism evidence="20 21">
    <name type="scientific">Pseudoalteromonas gelatinilytica</name>
    <dbReference type="NCBI Taxonomy" id="1703256"/>
    <lineage>
        <taxon>Bacteria</taxon>
        <taxon>Pseudomonadati</taxon>
        <taxon>Pseudomonadota</taxon>
        <taxon>Gammaproteobacteria</taxon>
        <taxon>Alteromonadales</taxon>
        <taxon>Pseudoalteromonadaceae</taxon>
        <taxon>Pseudoalteromonas</taxon>
    </lineage>
</organism>
<dbReference type="GO" id="GO:0006811">
    <property type="term" value="P:monoatomic ion transport"/>
    <property type="evidence" value="ECO:0007669"/>
    <property type="project" value="UniProtKB-KW"/>
</dbReference>
<feature type="region of interest" description="Disordered" evidence="15">
    <location>
        <begin position="57"/>
        <end position="96"/>
    </location>
</feature>
<comment type="similarity">
    <text evidence="2">Belongs to the BexD/CtrA/VexA family.</text>
</comment>
<evidence type="ECO:0000256" key="15">
    <source>
        <dbReference type="SAM" id="MobiDB-lite"/>
    </source>
</evidence>
<dbReference type="Proteomes" id="UP000265938">
    <property type="component" value="Unassembled WGS sequence"/>
</dbReference>
<dbReference type="RefSeq" id="WP_119852606.1">
    <property type="nucleotide sequence ID" value="NZ_QYSE01000001.1"/>
</dbReference>
<feature type="chain" id="PRO_5017447645" evidence="16">
    <location>
        <begin position="23"/>
        <end position="893"/>
    </location>
</feature>
<dbReference type="Pfam" id="PF22461">
    <property type="entry name" value="SLBB_2"/>
    <property type="match status" value="1"/>
</dbReference>
<evidence type="ECO:0000256" key="8">
    <source>
        <dbReference type="ARBA" id="ARBA00023047"/>
    </source>
</evidence>
<evidence type="ECO:0000256" key="6">
    <source>
        <dbReference type="ARBA" id="ARBA00022692"/>
    </source>
</evidence>
<comment type="subcellular location">
    <subcellularLocation>
        <location evidence="1">Cell outer membrane</location>
        <topology evidence="1">Multi-pass membrane protein</topology>
    </subcellularLocation>
</comment>
<dbReference type="InterPro" id="IPR049712">
    <property type="entry name" value="Poly_export"/>
</dbReference>
<accession>A0A3A3F950</accession>
<keyword evidence="11" id="KW-0472">Membrane</keyword>
<feature type="signal peptide" evidence="16">
    <location>
        <begin position="1"/>
        <end position="22"/>
    </location>
</feature>
<evidence type="ECO:0000256" key="16">
    <source>
        <dbReference type="SAM" id="SignalP"/>
    </source>
</evidence>
<feature type="domain" description="SLBB" evidence="19">
    <location>
        <begin position="204"/>
        <end position="281"/>
    </location>
</feature>
<sequence length="893" mass="99381">MKFFKLVIALFISLLFITEAHSVTPTKQQIEQFKKLPKSQQEALAKKYGLDLSMLDSQGNNSNQIEEENTDSVLPRGSFSDKENKENLTEEEKFKPQKDELKPFGYELFSGEPTTFAPSESALVPDSYIVGPGDTFTINLFGKETSAEEAMVDREGRLTISKLKPVTVSGMQYSDVVNLIKAKVKQEIIGTEAFVSMGKTRSIRIMVLGESYKPGAYTVPSLASITHALFVSGGISEIGSLRNIQLKRAGQTIATLDLYDLLIKGDSSNDVILKPGDVVFIPPVGMQVTVEGEVRRPAIFELKKNESSQDLIAMAGGFSAAAFPEKAIVERFKGNSYKTVLQFNLRDEHAYIPKNGDKVKVPTSSQELDNAVTLIGAVAHPGNYEWHKGKKVSELFNSLKADLLPIADYDYSLVIREINIRGDIEVHQFSLLDAINGKDDLTLKPRDIVVIFSRFQSLESEENALNTMALTEAQLKQQEKIKLWNEYEERKFYEFIDLGSALDKELAEKLSKEKEQEVLSITELLTNKEELEEDEYAVFSRKRLLKPILAKLNQQASSDEGLQIIGIRGEVFYEGVYPKPVNASVKDAVIAAGGLKESAFMQSAEVTRYSEKSNLQHIKIDLASLMAKPSTSSFNLKSKDTINVYPIPNWQQDRKINIIGEVKFPGVYSIAKGETLDKVIERAGGFTAYSFPEGAIFTRETTRVQQQQQLQKLSEDLRRDIASKSFNNSITDASLSYEDMSNLINDLAKVKAVGRLVIDLPAIVNGKRQLEVEDQDVLYVPSKRSSISVVGEVNFSGSHLYQDELSLDDYLRRSGGLKQRADEDRIYIIKASGLVEVPSQGTWFAVNNDFQLSPGDTIVVPLDSDYIDNLTLWSTATQIIYQMGVAVAAISSL</sequence>
<name>A0A3A3F950_9GAMM</name>
<feature type="domain" description="Polysaccharide export protein N-terminal" evidence="17">
    <location>
        <begin position="125"/>
        <end position="189"/>
    </location>
</feature>
<dbReference type="GO" id="GO:0015159">
    <property type="term" value="F:polysaccharide transmembrane transporter activity"/>
    <property type="evidence" value="ECO:0007669"/>
    <property type="project" value="InterPro"/>
</dbReference>
<feature type="compositionally biased region" description="Basic and acidic residues" evidence="15">
    <location>
        <begin position="79"/>
        <end position="96"/>
    </location>
</feature>
<evidence type="ECO:0000256" key="14">
    <source>
        <dbReference type="ARBA" id="ARBA00023288"/>
    </source>
</evidence>
<reference evidence="20 21" key="1">
    <citation type="submission" date="2018-09" db="EMBL/GenBank/DDBJ databases">
        <title>Identification of marine bacteria producing industrial enzymes.</title>
        <authorList>
            <person name="Cheng T.H."/>
            <person name="Saidin J."/>
            <person name="Muhd D.D."/>
            <person name="Isa M.N.M."/>
            <person name="Bakar M.F.A."/>
            <person name="Ismail N."/>
        </authorList>
    </citation>
    <scope>NUCLEOTIDE SEQUENCE [LARGE SCALE GENOMIC DNA]</scope>
    <source>
        <strain evidence="20 21">MNAD 1.6</strain>
    </source>
</reference>
<evidence type="ECO:0000259" key="18">
    <source>
        <dbReference type="Pfam" id="PF10531"/>
    </source>
</evidence>
<dbReference type="Pfam" id="PF02563">
    <property type="entry name" value="Poly_export"/>
    <property type="match status" value="1"/>
</dbReference>
<dbReference type="GO" id="GO:0009279">
    <property type="term" value="C:cell outer membrane"/>
    <property type="evidence" value="ECO:0007669"/>
    <property type="project" value="UniProtKB-SubCell"/>
</dbReference>
<dbReference type="InterPro" id="IPR003715">
    <property type="entry name" value="Poly_export_N"/>
</dbReference>
<dbReference type="InterPro" id="IPR054765">
    <property type="entry name" value="SLBB_dom"/>
</dbReference>
<dbReference type="EMBL" id="QYSE01000001">
    <property type="protein sequence ID" value="RJF38032.1"/>
    <property type="molecule type" value="Genomic_DNA"/>
</dbReference>
<keyword evidence="7 16" id="KW-0732">Signal</keyword>
<keyword evidence="3" id="KW-0813">Transport</keyword>
<dbReference type="InterPro" id="IPR019554">
    <property type="entry name" value="Soluble_ligand-bd"/>
</dbReference>
<keyword evidence="5" id="KW-0762">Sugar transport</keyword>
<evidence type="ECO:0000259" key="19">
    <source>
        <dbReference type="Pfam" id="PF22461"/>
    </source>
</evidence>
<evidence type="ECO:0000256" key="5">
    <source>
        <dbReference type="ARBA" id="ARBA00022597"/>
    </source>
</evidence>
<dbReference type="GO" id="GO:0046930">
    <property type="term" value="C:pore complex"/>
    <property type="evidence" value="ECO:0007669"/>
    <property type="project" value="UniProtKB-KW"/>
</dbReference>
<protein>
    <submittedName>
        <fullName evidence="20">Polysaccharide biosynthesis protein</fullName>
    </submittedName>
</protein>
<evidence type="ECO:0000256" key="3">
    <source>
        <dbReference type="ARBA" id="ARBA00022448"/>
    </source>
</evidence>
<evidence type="ECO:0000259" key="17">
    <source>
        <dbReference type="Pfam" id="PF02563"/>
    </source>
</evidence>
<keyword evidence="4" id="KW-1134">Transmembrane beta strand</keyword>
<keyword evidence="6" id="KW-0812">Transmembrane</keyword>
<evidence type="ECO:0000256" key="13">
    <source>
        <dbReference type="ARBA" id="ARBA00023237"/>
    </source>
</evidence>
<evidence type="ECO:0000256" key="2">
    <source>
        <dbReference type="ARBA" id="ARBA00009450"/>
    </source>
</evidence>
<dbReference type="Pfam" id="PF10531">
    <property type="entry name" value="SLBB"/>
    <property type="match status" value="2"/>
</dbReference>
<dbReference type="AlphaFoldDB" id="A0A3A3F950"/>
<proteinExistence type="inferred from homology"/>
<keyword evidence="10" id="KW-0626">Porin</keyword>
<evidence type="ECO:0000256" key="1">
    <source>
        <dbReference type="ARBA" id="ARBA00004571"/>
    </source>
</evidence>
<evidence type="ECO:0000256" key="9">
    <source>
        <dbReference type="ARBA" id="ARBA00023065"/>
    </source>
</evidence>
<keyword evidence="12" id="KW-0564">Palmitate</keyword>
<feature type="domain" description="Soluble ligand binding" evidence="18">
    <location>
        <begin position="657"/>
        <end position="687"/>
    </location>
</feature>
<dbReference type="PANTHER" id="PTHR33619">
    <property type="entry name" value="POLYSACCHARIDE EXPORT PROTEIN GFCE-RELATED"/>
    <property type="match status" value="1"/>
</dbReference>
<evidence type="ECO:0000256" key="7">
    <source>
        <dbReference type="ARBA" id="ARBA00022729"/>
    </source>
</evidence>
<dbReference type="GO" id="GO:0015288">
    <property type="term" value="F:porin activity"/>
    <property type="evidence" value="ECO:0007669"/>
    <property type="project" value="UniProtKB-KW"/>
</dbReference>